<keyword evidence="3" id="KW-1185">Reference proteome</keyword>
<dbReference type="EMBL" id="NMVO01000016">
    <property type="protein sequence ID" value="OYO10513.1"/>
    <property type="molecule type" value="Genomic_DNA"/>
</dbReference>
<name>A0A255G8H0_9ACTN</name>
<accession>A0A255G8H0</accession>
<comment type="caution">
    <text evidence="2">The sequence shown here is derived from an EMBL/GenBank/DDBJ whole genome shotgun (WGS) entry which is preliminary data.</text>
</comment>
<dbReference type="Proteomes" id="UP000215896">
    <property type="component" value="Unassembled WGS sequence"/>
</dbReference>
<evidence type="ECO:0000313" key="3">
    <source>
        <dbReference type="Proteomes" id="UP000215896"/>
    </source>
</evidence>
<gene>
    <name evidence="2" type="ORF">CGZ94_15975</name>
</gene>
<reference evidence="2 3" key="1">
    <citation type="submission" date="2017-07" db="EMBL/GenBank/DDBJ databases">
        <title>Draft whole genome sequences of clinical Proprionibacteriaceae strains.</title>
        <authorList>
            <person name="Bernier A.-M."/>
            <person name="Bernard K."/>
            <person name="Domingo M.-C."/>
        </authorList>
    </citation>
    <scope>NUCLEOTIDE SEQUENCE [LARGE SCALE GENOMIC DNA]</scope>
    <source>
        <strain evidence="2 3">NML 030167</strain>
    </source>
</reference>
<protein>
    <submittedName>
        <fullName evidence="2">Uncharacterized protein</fullName>
    </submittedName>
</protein>
<evidence type="ECO:0000256" key="1">
    <source>
        <dbReference type="SAM" id="MobiDB-lite"/>
    </source>
</evidence>
<organism evidence="2 3">
    <name type="scientific">Enemella evansiae</name>
    <dbReference type="NCBI Taxonomy" id="2016499"/>
    <lineage>
        <taxon>Bacteria</taxon>
        <taxon>Bacillati</taxon>
        <taxon>Actinomycetota</taxon>
        <taxon>Actinomycetes</taxon>
        <taxon>Propionibacteriales</taxon>
        <taxon>Propionibacteriaceae</taxon>
        <taxon>Enemella</taxon>
    </lineage>
</organism>
<sequence length="122" mass="13715">MRYFDVTALRQEFGKDQISIGWKVRVCYAAPHPEAGSDGRTRVSNNPWSVRVRDGEGGGQAKTVPISSLPRDAGWVPEFRETRLALGECQEGWLPVKHENPDLQWNGLTYAPADFGDRITWS</sequence>
<dbReference type="AlphaFoldDB" id="A0A255G8H0"/>
<feature type="region of interest" description="Disordered" evidence="1">
    <location>
        <begin position="34"/>
        <end position="66"/>
    </location>
</feature>
<proteinExistence type="predicted"/>
<evidence type="ECO:0000313" key="2">
    <source>
        <dbReference type="EMBL" id="OYO10513.1"/>
    </source>
</evidence>